<protein>
    <submittedName>
        <fullName evidence="5">Right-handed parallel beta-helix repeat-containing protein</fullName>
    </submittedName>
</protein>
<keyword evidence="6" id="KW-1185">Reference proteome</keyword>
<dbReference type="SUPFAM" id="SSF51126">
    <property type="entry name" value="Pectin lyase-like"/>
    <property type="match status" value="1"/>
</dbReference>
<evidence type="ECO:0000256" key="3">
    <source>
        <dbReference type="ARBA" id="ARBA00023295"/>
    </source>
</evidence>
<evidence type="ECO:0000256" key="1">
    <source>
        <dbReference type="ARBA" id="ARBA00008834"/>
    </source>
</evidence>
<dbReference type="InterPro" id="IPR000743">
    <property type="entry name" value="Glyco_hydro_28"/>
</dbReference>
<evidence type="ECO:0000313" key="6">
    <source>
        <dbReference type="Proteomes" id="UP000611762"/>
    </source>
</evidence>
<dbReference type="AlphaFoldDB" id="A0A926DM66"/>
<dbReference type="InterPro" id="IPR012334">
    <property type="entry name" value="Pectin_lyas_fold"/>
</dbReference>
<dbReference type="GO" id="GO:0004650">
    <property type="term" value="F:polygalacturonase activity"/>
    <property type="evidence" value="ECO:0007669"/>
    <property type="project" value="InterPro"/>
</dbReference>
<evidence type="ECO:0000313" key="5">
    <source>
        <dbReference type="EMBL" id="MBC8540282.1"/>
    </source>
</evidence>
<dbReference type="Gene3D" id="2.160.20.10">
    <property type="entry name" value="Single-stranded right-handed beta-helix, Pectin lyase-like"/>
    <property type="match status" value="1"/>
</dbReference>
<organism evidence="5 6">
    <name type="scientific">Congzhengia minquanensis</name>
    <dbReference type="NCBI Taxonomy" id="2763657"/>
    <lineage>
        <taxon>Bacteria</taxon>
        <taxon>Bacillati</taxon>
        <taxon>Bacillota</taxon>
        <taxon>Clostridia</taxon>
        <taxon>Eubacteriales</taxon>
        <taxon>Oscillospiraceae</taxon>
        <taxon>Congzhengia</taxon>
    </lineage>
</organism>
<dbReference type="InterPro" id="IPR011050">
    <property type="entry name" value="Pectin_lyase_fold/virulence"/>
</dbReference>
<dbReference type="Pfam" id="PF00295">
    <property type="entry name" value="Glyco_hydro_28"/>
    <property type="match status" value="1"/>
</dbReference>
<keyword evidence="2 4" id="KW-0378">Hydrolase</keyword>
<name>A0A926DM66_9FIRM</name>
<reference evidence="5" key="1">
    <citation type="submission" date="2020-08" db="EMBL/GenBank/DDBJ databases">
        <title>Genome public.</title>
        <authorList>
            <person name="Liu C."/>
            <person name="Sun Q."/>
        </authorList>
    </citation>
    <scope>NUCLEOTIDE SEQUENCE</scope>
    <source>
        <strain evidence="5">H8</strain>
    </source>
</reference>
<dbReference type="GO" id="GO:0005975">
    <property type="term" value="P:carbohydrate metabolic process"/>
    <property type="evidence" value="ECO:0007669"/>
    <property type="project" value="InterPro"/>
</dbReference>
<comment type="caution">
    <text evidence="5">The sequence shown here is derived from an EMBL/GenBank/DDBJ whole genome shotgun (WGS) entry which is preliminary data.</text>
</comment>
<dbReference type="InterPro" id="IPR006626">
    <property type="entry name" value="PbH1"/>
</dbReference>
<dbReference type="SMART" id="SM00710">
    <property type="entry name" value="PbH1"/>
    <property type="match status" value="6"/>
</dbReference>
<evidence type="ECO:0000256" key="4">
    <source>
        <dbReference type="RuleBase" id="RU361169"/>
    </source>
</evidence>
<dbReference type="PANTHER" id="PTHR31339">
    <property type="entry name" value="PECTIN LYASE-RELATED"/>
    <property type="match status" value="1"/>
</dbReference>
<accession>A0A926DM66</accession>
<proteinExistence type="inferred from homology"/>
<dbReference type="EMBL" id="JACRSU010000001">
    <property type="protein sequence ID" value="MBC8540282.1"/>
    <property type="molecule type" value="Genomic_DNA"/>
</dbReference>
<dbReference type="InterPro" id="IPR051801">
    <property type="entry name" value="GH28_Enzymes"/>
</dbReference>
<dbReference type="Proteomes" id="UP000611762">
    <property type="component" value="Unassembled WGS sequence"/>
</dbReference>
<dbReference type="RefSeq" id="WP_249311374.1">
    <property type="nucleotide sequence ID" value="NZ_JACRSU010000001.1"/>
</dbReference>
<gene>
    <name evidence="5" type="ORF">H8698_04760</name>
</gene>
<sequence length="417" mass="45574">MNITPENMTTKRFQEAVDSAAKSGTELTVEPGAYVLGTIFLRDNLKLNLKRGAYLFGTADFSEYSSDVDLFTDAVDNLRGKSLIYAENVTNVKIYGGGVISGRGGIFNQEHPNHLERPFLVRLIGCKNIALDGIELRDSAAWNLHLMDCEDVTVTNVTIKSRVNENNDAIDIDACRRCVISGCSLDTGDDAICLKATVDRPCRDITVKNCVITSNWAAIKIGTESVGDFENITISDCFVYDCNGCGIKIVPVDGGNAKNVTIQNITFLNTTGPIFIANGERLRVYHEGHERKEPGVIENLLISDIHGDAVNAIGTTYKGEAWGNAKSCIVVSGTETARLKNIVIRNVDMQMAGGEAMAPVGKVPEMGVRYPEFHNFGVLPAWGIYVRHADGFRAENVNLTLKSKDVRPMCVTEDIKE</sequence>
<keyword evidence="3 4" id="KW-0326">Glycosidase</keyword>
<evidence type="ECO:0000256" key="2">
    <source>
        <dbReference type="ARBA" id="ARBA00022801"/>
    </source>
</evidence>
<dbReference type="PANTHER" id="PTHR31339:SF9">
    <property type="entry name" value="PLASMIN AND FIBRONECTIN-BINDING PROTEIN A"/>
    <property type="match status" value="1"/>
</dbReference>
<comment type="similarity">
    <text evidence="1 4">Belongs to the glycosyl hydrolase 28 family.</text>
</comment>